<gene>
    <name evidence="1" type="ORF">G4L08_004500</name>
</gene>
<sequence length="54" mass="5855">MRLLAFCPVTHRAAALPTASFDSSVRKVLCNPHQAAMDVKKPAELVLYGLAESE</sequence>
<proteinExistence type="predicted"/>
<organism evidence="1">
    <name type="scientific">Salmonella newport</name>
    <dbReference type="NCBI Taxonomy" id="108619"/>
    <lineage>
        <taxon>Bacteria</taxon>
        <taxon>Pseudomonadati</taxon>
        <taxon>Pseudomonadota</taxon>
        <taxon>Gammaproteobacteria</taxon>
        <taxon>Enterobacterales</taxon>
        <taxon>Enterobacteriaceae</taxon>
        <taxon>Salmonella</taxon>
    </lineage>
</organism>
<reference evidence="1" key="2">
    <citation type="submission" date="2018-07" db="EMBL/GenBank/DDBJ databases">
        <authorList>
            <consortium name="NCBI Pathogen Detection Project"/>
        </authorList>
    </citation>
    <scope>NUCLEOTIDE SEQUENCE</scope>
    <source>
        <strain evidence="1">13-4702</strain>
    </source>
</reference>
<accession>A0A735B9Y1</accession>
<dbReference type="EMBL" id="DAASRZ010000014">
    <property type="protein sequence ID" value="HAE6784465.1"/>
    <property type="molecule type" value="Genomic_DNA"/>
</dbReference>
<protein>
    <submittedName>
        <fullName evidence="1">Uncharacterized protein</fullName>
    </submittedName>
</protein>
<name>A0A735B9Y1_SALNE</name>
<evidence type="ECO:0000313" key="1">
    <source>
        <dbReference type="EMBL" id="HAE6784465.1"/>
    </source>
</evidence>
<reference evidence="1" key="1">
    <citation type="journal article" date="2018" name="Genome Biol.">
        <title>SKESA: strategic k-mer extension for scrupulous assemblies.</title>
        <authorList>
            <person name="Souvorov A."/>
            <person name="Agarwala R."/>
            <person name="Lipman D.J."/>
        </authorList>
    </citation>
    <scope>NUCLEOTIDE SEQUENCE</scope>
    <source>
        <strain evidence="1">13-4702</strain>
    </source>
</reference>
<dbReference type="AlphaFoldDB" id="A0A735B9Y1"/>
<comment type="caution">
    <text evidence="1">The sequence shown here is derived from an EMBL/GenBank/DDBJ whole genome shotgun (WGS) entry which is preliminary data.</text>
</comment>